<dbReference type="Pfam" id="PF01612">
    <property type="entry name" value="DNA_pol_A_exo1"/>
    <property type="match status" value="1"/>
</dbReference>
<dbReference type="Gene3D" id="1.10.150.80">
    <property type="entry name" value="HRDC domain"/>
    <property type="match status" value="2"/>
</dbReference>
<evidence type="ECO:0000313" key="8">
    <source>
        <dbReference type="Proteomes" id="UP000218327"/>
    </source>
</evidence>
<comment type="caution">
    <text evidence="7">The sequence shown here is derived from an EMBL/GenBank/DDBJ whole genome shotgun (WGS) entry which is preliminary data.</text>
</comment>
<keyword evidence="3" id="KW-0540">Nuclease</keyword>
<dbReference type="InterPro" id="IPR012337">
    <property type="entry name" value="RNaseH-like_sf"/>
</dbReference>
<keyword evidence="1" id="KW-0963">Cytoplasm</keyword>
<accession>A0A2A5AFS6</accession>
<dbReference type="GO" id="GO:0008033">
    <property type="term" value="P:tRNA processing"/>
    <property type="evidence" value="ECO:0007669"/>
    <property type="project" value="UniProtKB-KW"/>
</dbReference>
<proteinExistence type="predicted"/>
<dbReference type="InterPro" id="IPR002562">
    <property type="entry name" value="3'-5'_exonuclease_dom"/>
</dbReference>
<dbReference type="InterPro" id="IPR010997">
    <property type="entry name" value="HRDC-like_sf"/>
</dbReference>
<dbReference type="InterPro" id="IPR002121">
    <property type="entry name" value="HRDC_dom"/>
</dbReference>
<dbReference type="AlphaFoldDB" id="A0A2A5AFS6"/>
<dbReference type="PANTHER" id="PTHR47649">
    <property type="entry name" value="RIBONUCLEASE D"/>
    <property type="match status" value="1"/>
</dbReference>
<evidence type="ECO:0000256" key="3">
    <source>
        <dbReference type="ARBA" id="ARBA00022722"/>
    </source>
</evidence>
<dbReference type="InterPro" id="IPR036397">
    <property type="entry name" value="RNaseH_sf"/>
</dbReference>
<dbReference type="SMART" id="SM00474">
    <property type="entry name" value="35EXOc"/>
    <property type="match status" value="1"/>
</dbReference>
<keyword evidence="4" id="KW-0378">Hydrolase</keyword>
<dbReference type="SUPFAM" id="SSF53098">
    <property type="entry name" value="Ribonuclease H-like"/>
    <property type="match status" value="1"/>
</dbReference>
<dbReference type="NCBIfam" id="TIGR01388">
    <property type="entry name" value="rnd"/>
    <property type="match status" value="1"/>
</dbReference>
<name>A0A2A5AFS6_9GAMM</name>
<dbReference type="PANTHER" id="PTHR47649:SF1">
    <property type="entry name" value="RIBONUCLEASE D"/>
    <property type="match status" value="1"/>
</dbReference>
<organism evidence="7 8">
    <name type="scientific">SAR86 cluster bacterium</name>
    <dbReference type="NCBI Taxonomy" id="2030880"/>
    <lineage>
        <taxon>Bacteria</taxon>
        <taxon>Pseudomonadati</taxon>
        <taxon>Pseudomonadota</taxon>
        <taxon>Gammaproteobacteria</taxon>
        <taxon>SAR86 cluster</taxon>
    </lineage>
</organism>
<dbReference type="SUPFAM" id="SSF47819">
    <property type="entry name" value="HRDC-like"/>
    <property type="match status" value="2"/>
</dbReference>
<dbReference type="Gene3D" id="3.30.420.10">
    <property type="entry name" value="Ribonuclease H-like superfamily/Ribonuclease H"/>
    <property type="match status" value="1"/>
</dbReference>
<reference evidence="8" key="1">
    <citation type="submission" date="2017-08" db="EMBL/GenBank/DDBJ databases">
        <title>A dynamic microbial community with high functional redundancy inhabits the cold, oxic subseafloor aquifer.</title>
        <authorList>
            <person name="Tully B.J."/>
            <person name="Wheat C.G."/>
            <person name="Glazer B.T."/>
            <person name="Huber J.A."/>
        </authorList>
    </citation>
    <scope>NUCLEOTIDE SEQUENCE [LARGE SCALE GENOMIC DNA]</scope>
</reference>
<dbReference type="Pfam" id="PF00570">
    <property type="entry name" value="HRDC"/>
    <property type="match status" value="1"/>
</dbReference>
<dbReference type="InterPro" id="IPR044876">
    <property type="entry name" value="HRDC_dom_sf"/>
</dbReference>
<dbReference type="GO" id="GO:0003676">
    <property type="term" value="F:nucleic acid binding"/>
    <property type="evidence" value="ECO:0007669"/>
    <property type="project" value="InterPro"/>
</dbReference>
<sequence>MTDNADGMPVHYIEDTAAFELLCEQWRSKECLVVDTEFIRTNTFYARMGLLQIADDEAIYLIDPLRIDNWEAFTTLLNTPSCCFVIHSCSEDLNLLQTFLGCLPASLFDTQLAASFLGLGFSVSYQALVSELIGIDVAKGETRSNWLQRPLTESQLLYAANDVRYLLELYNILKQQLVEKNRLQWLDTECMQLLETAQRSEVSKNWEFYYTGISNAWRLNDSGLEILQKLCYWREHKARNNNKPRSWIVKDAELLSLTKQLSLLDVQSLTEMPSISEVDARFLSRYSGELLQVLKATDSDLGEIDREILNKPLGPVLRKKLKQCQEVVQTKAAQLEMAPELIGRKKQLLEFLRDFERAGEIVWSGGLSGWRRQLLEPDFQQIMSDEN</sequence>
<dbReference type="GO" id="GO:0033890">
    <property type="term" value="F:ribonuclease D activity"/>
    <property type="evidence" value="ECO:0007669"/>
    <property type="project" value="InterPro"/>
</dbReference>
<evidence type="ECO:0000259" key="6">
    <source>
        <dbReference type="SMART" id="SM00474"/>
    </source>
</evidence>
<dbReference type="InterPro" id="IPR051086">
    <property type="entry name" value="RNase_D-like"/>
</dbReference>
<evidence type="ECO:0000256" key="4">
    <source>
        <dbReference type="ARBA" id="ARBA00022801"/>
    </source>
</evidence>
<dbReference type="GO" id="GO:0008408">
    <property type="term" value="F:3'-5' exonuclease activity"/>
    <property type="evidence" value="ECO:0007669"/>
    <property type="project" value="InterPro"/>
</dbReference>
<keyword evidence="2" id="KW-0819">tRNA processing</keyword>
<keyword evidence="5" id="KW-0269">Exonuclease</keyword>
<evidence type="ECO:0000256" key="1">
    <source>
        <dbReference type="ARBA" id="ARBA00022490"/>
    </source>
</evidence>
<dbReference type="GO" id="GO:0000166">
    <property type="term" value="F:nucleotide binding"/>
    <property type="evidence" value="ECO:0007669"/>
    <property type="project" value="InterPro"/>
</dbReference>
<protein>
    <submittedName>
        <fullName evidence="7">Ribonuclease D</fullName>
    </submittedName>
</protein>
<dbReference type="CDD" id="cd06142">
    <property type="entry name" value="RNaseD_exo"/>
    <property type="match status" value="1"/>
</dbReference>
<dbReference type="InterPro" id="IPR006292">
    <property type="entry name" value="RNase_D"/>
</dbReference>
<dbReference type="EMBL" id="NVVJ01000103">
    <property type="protein sequence ID" value="PCJ17931.1"/>
    <property type="molecule type" value="Genomic_DNA"/>
</dbReference>
<gene>
    <name evidence="7" type="primary">rnd</name>
    <name evidence="7" type="ORF">COA96_17295</name>
</gene>
<dbReference type="Proteomes" id="UP000218327">
    <property type="component" value="Unassembled WGS sequence"/>
</dbReference>
<evidence type="ECO:0000256" key="5">
    <source>
        <dbReference type="ARBA" id="ARBA00022839"/>
    </source>
</evidence>
<feature type="domain" description="3'-5' exonuclease" evidence="6">
    <location>
        <begin position="10"/>
        <end position="178"/>
    </location>
</feature>
<evidence type="ECO:0000256" key="2">
    <source>
        <dbReference type="ARBA" id="ARBA00022694"/>
    </source>
</evidence>
<evidence type="ECO:0000313" key="7">
    <source>
        <dbReference type="EMBL" id="PCJ17931.1"/>
    </source>
</evidence>